<organism evidence="6 7">
    <name type="scientific">Stomoxys calcitrans</name>
    <name type="common">Stable fly</name>
    <name type="synonym">Conops calcitrans</name>
    <dbReference type="NCBI Taxonomy" id="35570"/>
    <lineage>
        <taxon>Eukaryota</taxon>
        <taxon>Metazoa</taxon>
        <taxon>Ecdysozoa</taxon>
        <taxon>Arthropoda</taxon>
        <taxon>Hexapoda</taxon>
        <taxon>Insecta</taxon>
        <taxon>Pterygota</taxon>
        <taxon>Neoptera</taxon>
        <taxon>Endopterygota</taxon>
        <taxon>Diptera</taxon>
        <taxon>Brachycera</taxon>
        <taxon>Muscomorpha</taxon>
        <taxon>Muscoidea</taxon>
        <taxon>Muscidae</taxon>
        <taxon>Stomoxys</taxon>
    </lineage>
</organism>
<dbReference type="Pfam" id="PF00194">
    <property type="entry name" value="Carb_anhydrase"/>
    <property type="match status" value="1"/>
</dbReference>
<dbReference type="EC" id="4.2.1.1" evidence="4"/>
<dbReference type="VEuPathDB" id="VectorBase:SCAU006607"/>
<dbReference type="STRING" id="35570.A0A1I8PBT6"/>
<sequence>MRLCLPKGTSPSSSQALWSYENANWGVDYPQCNGLRQSPINIQSESTFLIPMPALKFTYYDIPLKGPVTLSNNGHSVDVGVTPTINGKRPFITGGTLNGIYEAMGIHFHWGSSSSRGSEHTIDNRRYDAEMHIVHKSIKYDTIEEAIKHPDGLAVLGIMFKSSLKVNRYYPGLNKIFDKLPSVLPYQSSTPISGQISLSQLLGDLNTKHFYTYQGSLTTPGCFEAVTWHVFPEPLAISRSNMEKFSGILDSNDKPMINNYRPVQRLNARQVYYRVGLNALW</sequence>
<dbReference type="InterPro" id="IPR023561">
    <property type="entry name" value="Carbonic_anhydrase_a-class"/>
</dbReference>
<dbReference type="EnsemblMetazoa" id="SCAU006607-RA">
    <property type="protein sequence ID" value="SCAU006607-PA"/>
    <property type="gene ID" value="SCAU006607"/>
</dbReference>
<dbReference type="Gene3D" id="3.10.200.10">
    <property type="entry name" value="Alpha carbonic anhydrase"/>
    <property type="match status" value="1"/>
</dbReference>
<dbReference type="Proteomes" id="UP000095300">
    <property type="component" value="Unassembled WGS sequence"/>
</dbReference>
<evidence type="ECO:0000313" key="7">
    <source>
        <dbReference type="Proteomes" id="UP000095300"/>
    </source>
</evidence>
<dbReference type="InterPro" id="IPR001148">
    <property type="entry name" value="CA_dom"/>
</dbReference>
<dbReference type="PANTHER" id="PTHR18952">
    <property type="entry name" value="CARBONIC ANHYDRASE"/>
    <property type="match status" value="1"/>
</dbReference>
<dbReference type="PROSITE" id="PS51144">
    <property type="entry name" value="ALPHA_CA_2"/>
    <property type="match status" value="1"/>
</dbReference>
<dbReference type="PANTHER" id="PTHR18952:SF137">
    <property type="entry name" value="CARBONIC ANHYDRASE"/>
    <property type="match status" value="1"/>
</dbReference>
<keyword evidence="3 4" id="KW-0862">Zinc</keyword>
<evidence type="ECO:0000259" key="5">
    <source>
        <dbReference type="PROSITE" id="PS51144"/>
    </source>
</evidence>
<dbReference type="CDD" id="cd00326">
    <property type="entry name" value="alpha_CA"/>
    <property type="match status" value="1"/>
</dbReference>
<evidence type="ECO:0000313" key="6">
    <source>
        <dbReference type="EnsemblMetazoa" id="SCAU006607-PA"/>
    </source>
</evidence>
<evidence type="ECO:0000256" key="1">
    <source>
        <dbReference type="ARBA" id="ARBA00010718"/>
    </source>
</evidence>
<evidence type="ECO:0000256" key="3">
    <source>
        <dbReference type="ARBA" id="ARBA00022833"/>
    </source>
</evidence>
<accession>A0A1I8PBT6</accession>
<feature type="domain" description="Alpha-carbonic anhydrase" evidence="5">
    <location>
        <begin position="16"/>
        <end position="275"/>
    </location>
</feature>
<keyword evidence="4" id="KW-0456">Lyase</keyword>
<protein>
    <recommendedName>
        <fullName evidence="4">Carbonic anhydrase</fullName>
        <ecNumber evidence="4">4.2.1.1</ecNumber>
    </recommendedName>
</protein>
<evidence type="ECO:0000256" key="4">
    <source>
        <dbReference type="RuleBase" id="RU367011"/>
    </source>
</evidence>
<proteinExistence type="inferred from homology"/>
<keyword evidence="7" id="KW-1185">Reference proteome</keyword>
<comment type="similarity">
    <text evidence="1 4">Belongs to the alpha-carbonic anhydrase family.</text>
</comment>
<dbReference type="InterPro" id="IPR018338">
    <property type="entry name" value="Carbonic_anhydrase_a-class_CS"/>
</dbReference>
<reference evidence="6" key="1">
    <citation type="submission" date="2020-05" db="UniProtKB">
        <authorList>
            <consortium name="EnsemblMetazoa"/>
        </authorList>
    </citation>
    <scope>IDENTIFICATION</scope>
    <source>
        <strain evidence="6">USDA</strain>
    </source>
</reference>
<dbReference type="GO" id="GO:0005737">
    <property type="term" value="C:cytoplasm"/>
    <property type="evidence" value="ECO:0007669"/>
    <property type="project" value="TreeGrafter"/>
</dbReference>
<dbReference type="InterPro" id="IPR036398">
    <property type="entry name" value="CA_dom_sf"/>
</dbReference>
<dbReference type="PROSITE" id="PS00162">
    <property type="entry name" value="ALPHA_CA_1"/>
    <property type="match status" value="1"/>
</dbReference>
<dbReference type="SMART" id="SM01057">
    <property type="entry name" value="Carb_anhydrase"/>
    <property type="match status" value="1"/>
</dbReference>
<keyword evidence="2 4" id="KW-0479">Metal-binding</keyword>
<dbReference type="SUPFAM" id="SSF51069">
    <property type="entry name" value="Carbonic anhydrase"/>
    <property type="match status" value="1"/>
</dbReference>
<dbReference type="OrthoDB" id="429145at2759"/>
<gene>
    <name evidence="6" type="primary">106082203</name>
</gene>
<name>A0A1I8PBT6_STOCA</name>
<comment type="cofactor">
    <cofactor evidence="4">
        <name>Zn(2+)</name>
        <dbReference type="ChEBI" id="CHEBI:29105"/>
    </cofactor>
</comment>
<evidence type="ECO:0000256" key="2">
    <source>
        <dbReference type="ARBA" id="ARBA00022723"/>
    </source>
</evidence>
<dbReference type="GO" id="GO:0004089">
    <property type="term" value="F:carbonate dehydratase activity"/>
    <property type="evidence" value="ECO:0007669"/>
    <property type="project" value="UniProtKB-UniRule"/>
</dbReference>
<dbReference type="KEGG" id="scac:106082203"/>
<dbReference type="AlphaFoldDB" id="A0A1I8PBT6"/>
<dbReference type="GO" id="GO:0008270">
    <property type="term" value="F:zinc ion binding"/>
    <property type="evidence" value="ECO:0007669"/>
    <property type="project" value="UniProtKB-UniRule"/>
</dbReference>
<comment type="catalytic activity">
    <reaction evidence="4">
        <text>hydrogencarbonate + H(+) = CO2 + H2O</text>
        <dbReference type="Rhea" id="RHEA:10748"/>
        <dbReference type="ChEBI" id="CHEBI:15377"/>
        <dbReference type="ChEBI" id="CHEBI:15378"/>
        <dbReference type="ChEBI" id="CHEBI:16526"/>
        <dbReference type="ChEBI" id="CHEBI:17544"/>
        <dbReference type="EC" id="4.2.1.1"/>
    </reaction>
</comment>
<comment type="function">
    <text evidence="4">Reversible hydration of carbon dioxide.</text>
</comment>